<organism evidence="1 2">
    <name type="scientific">Komagataeibacter nataicola</name>
    <dbReference type="NCBI Taxonomy" id="265960"/>
    <lineage>
        <taxon>Bacteria</taxon>
        <taxon>Pseudomonadati</taxon>
        <taxon>Pseudomonadota</taxon>
        <taxon>Alphaproteobacteria</taxon>
        <taxon>Acetobacterales</taxon>
        <taxon>Acetobacteraceae</taxon>
        <taxon>Komagataeibacter</taxon>
    </lineage>
</organism>
<dbReference type="EMBL" id="NIRT01000008">
    <property type="protein sequence ID" value="PYD66751.1"/>
    <property type="molecule type" value="Genomic_DNA"/>
</dbReference>
<keyword evidence="2" id="KW-1185">Reference proteome</keyword>
<evidence type="ECO:0000313" key="1">
    <source>
        <dbReference type="EMBL" id="PYD66751.1"/>
    </source>
</evidence>
<dbReference type="Proteomes" id="UP000247512">
    <property type="component" value="Unassembled WGS sequence"/>
</dbReference>
<accession>A0ABX5PBX7</accession>
<name>A0ABX5PBX7_9PROT</name>
<gene>
    <name evidence="1" type="ORF">CDI09_06210</name>
</gene>
<comment type="caution">
    <text evidence="1">The sequence shown here is derived from an EMBL/GenBank/DDBJ whole genome shotgun (WGS) entry which is preliminary data.</text>
</comment>
<reference evidence="1 2" key="1">
    <citation type="submission" date="2017-06" db="EMBL/GenBank/DDBJ databases">
        <title>A draft genome sequence of Komagataeibacter nataicola LMG 1536.</title>
        <authorList>
            <person name="Skraban J."/>
            <person name="Cleenwerck I."/>
            <person name="Vandamme P."/>
            <person name="Trcek J."/>
        </authorList>
    </citation>
    <scope>NUCLEOTIDE SEQUENCE [LARGE SCALE GENOMIC DNA]</scope>
    <source>
        <strain evidence="1 2">LMG 1536</strain>
    </source>
</reference>
<evidence type="ECO:0000313" key="2">
    <source>
        <dbReference type="Proteomes" id="UP000247512"/>
    </source>
</evidence>
<sequence>MRGKGMNDPFKQDHHIYVSFHTGYEELRKMEHLEAVWPTSARLLAKSHPRWFPEPAPGK</sequence>
<proteinExistence type="predicted"/>
<protein>
    <submittedName>
        <fullName evidence="1">Uncharacterized protein</fullName>
    </submittedName>
</protein>